<keyword evidence="13" id="KW-1185">Reference proteome</keyword>
<dbReference type="Proteomes" id="UP000193285">
    <property type="component" value="Unassembled WGS sequence"/>
</dbReference>
<evidence type="ECO:0000256" key="3">
    <source>
        <dbReference type="ARBA" id="ARBA00022729"/>
    </source>
</evidence>
<evidence type="ECO:0000313" key="13">
    <source>
        <dbReference type="Proteomes" id="UP000193801"/>
    </source>
</evidence>
<evidence type="ECO:0000256" key="5">
    <source>
        <dbReference type="ARBA" id="ARBA00023263"/>
    </source>
</evidence>
<reference evidence="10" key="2">
    <citation type="submission" date="2016-01" db="EMBL/GenBank/DDBJ databases">
        <authorList>
            <person name="Ana R.F.D.C."/>
            <person name="Tarcisio F."/>
            <person name="Maria L.L."/>
            <person name="Monica P."/>
            <person name="Wana L.O.D.C."/>
            <person name="Elisabetta G."/>
            <person name="Jeann R.D.C.B."/>
            <person name="Veronica D.S."/>
            <person name="Karla V.B.L."/>
            <person name="Roberto B."/>
            <person name="Antonella G."/>
            <person name="Anna F."/>
            <person name="Alessandro M."/>
            <person name="Pamela F."/>
            <person name="Francesca D.L."/>
            <person name="Giulia F.S."/>
            <person name="Sara T."/>
            <person name="Fabio R."/>
            <person name="Olivier J."/>
            <person name="Nicola S."/>
            <person name="Enrico T."/>
        </authorList>
    </citation>
    <scope>NUCLEOTIDE SEQUENCE</scope>
    <source>
        <strain evidence="10">FI-07156</strain>
    </source>
</reference>
<protein>
    <recommendedName>
        <fullName evidence="2">Pilin</fullName>
    </recommendedName>
    <alternativeName>
        <fullName evidence="8">Pili structural subunit</fullName>
    </alternativeName>
</protein>
<dbReference type="Pfam" id="PF26380">
    <property type="entry name" value="Pilin_Mycobact"/>
    <property type="match status" value="1"/>
</dbReference>
<organism evidence="11 12">
    <name type="scientific">Mycobacterium paraense</name>
    <dbReference type="NCBI Taxonomy" id="767916"/>
    <lineage>
        <taxon>Bacteria</taxon>
        <taxon>Bacillati</taxon>
        <taxon>Actinomycetota</taxon>
        <taxon>Actinomycetes</taxon>
        <taxon>Mycobacteriales</taxon>
        <taxon>Mycobacteriaceae</taxon>
        <taxon>Mycobacterium</taxon>
        <taxon>Mycobacterium simiae complex</taxon>
    </lineage>
</organism>
<feature type="signal peptide" evidence="9">
    <location>
        <begin position="1"/>
        <end position="28"/>
    </location>
</feature>
<comment type="caution">
    <text evidence="11">The sequence shown here is derived from an EMBL/GenBank/DDBJ whole genome shotgun (WGS) entry which is preliminary data.</text>
</comment>
<keyword evidence="3 9" id="KW-0732">Signal</keyword>
<evidence type="ECO:0000256" key="8">
    <source>
        <dbReference type="ARBA" id="ARBA00093801"/>
    </source>
</evidence>
<sequence>MRRLCVGAAAAGGIAASMLGLTAGTAQAAPPPAPMDHHHWCPGDQWNPGWGPYQNWNNCRDWDDNYGGPAGYGAPPPWARPMPPPPPWAPWAQVVWNPQFNDWGYWDGPNWRGL</sequence>
<dbReference type="RefSeq" id="WP_139830494.1">
    <property type="nucleotide sequence ID" value="NZ_JACKVQ010000006.1"/>
</dbReference>
<evidence type="ECO:0000256" key="1">
    <source>
        <dbReference type="ARBA" id="ARBA00004561"/>
    </source>
</evidence>
<comment type="similarity">
    <text evidence="6">Belongs to the mycobacterial pilin family.</text>
</comment>
<evidence type="ECO:0000256" key="6">
    <source>
        <dbReference type="ARBA" id="ARBA00093784"/>
    </source>
</evidence>
<dbReference type="EMBL" id="LQPN01000040">
    <property type="protein sequence ID" value="ORW48150.1"/>
    <property type="molecule type" value="Genomic_DNA"/>
</dbReference>
<evidence type="ECO:0000313" key="12">
    <source>
        <dbReference type="Proteomes" id="UP000193285"/>
    </source>
</evidence>
<name>A0A1X2ABE4_9MYCO</name>
<comment type="subunit">
    <text evidence="7">Forms a homomer composed of subunits assembled in a large structure.</text>
</comment>
<dbReference type="AlphaFoldDB" id="A0A1X2ABE4"/>
<reference evidence="11" key="3">
    <citation type="submission" date="2016-01" db="EMBL/GenBank/DDBJ databases">
        <authorList>
            <person name="Oliw E.H."/>
        </authorList>
    </citation>
    <scope>NUCLEOTIDE SEQUENCE</scope>
    <source>
        <strain evidence="11">IEC33</strain>
    </source>
</reference>
<dbReference type="InterPro" id="IPR058759">
    <property type="entry name" value="Pilin_mycobact"/>
</dbReference>
<evidence type="ECO:0000256" key="9">
    <source>
        <dbReference type="SAM" id="SignalP"/>
    </source>
</evidence>
<dbReference type="Proteomes" id="UP000193801">
    <property type="component" value="Unassembled WGS sequence"/>
</dbReference>
<evidence type="ECO:0000313" key="10">
    <source>
        <dbReference type="EMBL" id="ORW33590.1"/>
    </source>
</evidence>
<gene>
    <name evidence="11" type="ORF">AWB90_12050</name>
    <name evidence="10" type="ORF">AWB91_07370</name>
</gene>
<evidence type="ECO:0000256" key="2">
    <source>
        <dbReference type="ARBA" id="ARBA00018586"/>
    </source>
</evidence>
<keyword evidence="5" id="KW-0281">Fimbrium</keyword>
<comment type="subcellular location">
    <subcellularLocation>
        <location evidence="1">Fimbrium</location>
    </subcellularLocation>
</comment>
<proteinExistence type="inferred from homology"/>
<evidence type="ECO:0000256" key="4">
    <source>
        <dbReference type="ARBA" id="ARBA00022889"/>
    </source>
</evidence>
<keyword evidence="4" id="KW-0130">Cell adhesion</keyword>
<reference evidence="12 13" key="1">
    <citation type="journal article" date="2015" name="Emerg. Microbes Infect.">
        <title>Characterization of 17 strains belonging to the Mycobacterium simiae complex and description of Mycobacterium paraense sp. nov.</title>
        <authorList>
            <person name="Fusco da Costa A.R."/>
            <person name="Fedrizzi T."/>
            <person name="Lopes M.L."/>
            <person name="Pecorari M."/>
            <person name="Oliveira da Costa W.L."/>
            <person name="Giacobazzi E."/>
            <person name="da Costa Bahia J.R."/>
            <person name="De Sanctis V."/>
            <person name="Batista Lima K.V."/>
            <person name="Bertorelli R."/>
            <person name="Grottola A."/>
            <person name="Fabio A."/>
            <person name="Mariottini A."/>
            <person name="Ferretti P."/>
            <person name="Di Leva F."/>
            <person name="Fregni Serpini G."/>
            <person name="Tagliazucchi S."/>
            <person name="Rumpianesi F."/>
            <person name="Jousson O."/>
            <person name="Segata N."/>
            <person name="Tortoli E."/>
        </authorList>
    </citation>
    <scope>NUCLEOTIDE SEQUENCE [LARGE SCALE GENOMIC DNA]</scope>
    <source>
        <strain evidence="10 13">FI-07156</strain>
        <strain evidence="11 12">IEC33</strain>
    </source>
</reference>
<dbReference type="EMBL" id="LQPK01000003">
    <property type="protein sequence ID" value="ORW33590.1"/>
    <property type="molecule type" value="Genomic_DNA"/>
</dbReference>
<accession>A0A1X2ABE4</accession>
<feature type="chain" id="PRO_5012575121" description="Pilin" evidence="9">
    <location>
        <begin position="29"/>
        <end position="114"/>
    </location>
</feature>
<evidence type="ECO:0000313" key="11">
    <source>
        <dbReference type="EMBL" id="ORW48150.1"/>
    </source>
</evidence>
<dbReference type="OrthoDB" id="4753554at2"/>
<evidence type="ECO:0000256" key="7">
    <source>
        <dbReference type="ARBA" id="ARBA00093787"/>
    </source>
</evidence>